<organism evidence="1">
    <name type="scientific">uncultured Frankineae bacterium</name>
    <dbReference type="NCBI Taxonomy" id="437475"/>
    <lineage>
        <taxon>Bacteria</taxon>
        <taxon>Bacillati</taxon>
        <taxon>Actinomycetota</taxon>
        <taxon>Actinomycetes</taxon>
        <taxon>Frankiales</taxon>
        <taxon>environmental samples</taxon>
    </lineage>
</organism>
<gene>
    <name evidence="1" type="ORF">AVDCRST_MAG07-2874</name>
</gene>
<protein>
    <recommendedName>
        <fullName evidence="2">DUF4247 domain-containing protein</fullName>
    </recommendedName>
</protein>
<accession>A0A6J4M5H0</accession>
<evidence type="ECO:0008006" key="2">
    <source>
        <dbReference type="Google" id="ProtNLM"/>
    </source>
</evidence>
<dbReference type="AlphaFoldDB" id="A0A6J4M5H0"/>
<name>A0A6J4M5H0_9ACTN</name>
<dbReference type="EMBL" id="CADCUB010000137">
    <property type="protein sequence ID" value="CAA9349066.1"/>
    <property type="molecule type" value="Genomic_DNA"/>
</dbReference>
<dbReference type="InterPro" id="IPR025341">
    <property type="entry name" value="DUF4247"/>
</dbReference>
<dbReference type="Pfam" id="PF14042">
    <property type="entry name" value="DUF4247"/>
    <property type="match status" value="1"/>
</dbReference>
<reference evidence="1" key="1">
    <citation type="submission" date="2020-02" db="EMBL/GenBank/DDBJ databases">
        <authorList>
            <person name="Meier V. D."/>
        </authorList>
    </citation>
    <scope>NUCLEOTIDE SEQUENCE</scope>
    <source>
        <strain evidence="1">AVDCRST_MAG07</strain>
    </source>
</reference>
<sequence length="141" mass="14699">MSGRGLKLLALVLVVAGIAGIVALTTRGSVRSHLLRTYEVVERDGDSYVLRSPDTVTRTAADIADAWKPAERLVDPGGTFLRYSDDIVAVTPRAAGGSTVHLDDEDRGYDRWFPYVVGFWGVGGGGGPVGGTRGGGPGAGK</sequence>
<evidence type="ECO:0000313" key="1">
    <source>
        <dbReference type="EMBL" id="CAA9349066.1"/>
    </source>
</evidence>
<proteinExistence type="predicted"/>